<keyword evidence="5" id="KW-0472">Membrane</keyword>
<dbReference type="InterPro" id="IPR007156">
    <property type="entry name" value="MamQ_LemA"/>
</dbReference>
<dbReference type="Gene3D" id="1.20.1440.20">
    <property type="entry name" value="LemA-like domain"/>
    <property type="match status" value="1"/>
</dbReference>
<evidence type="ECO:0000256" key="1">
    <source>
        <dbReference type="ARBA" id="ARBA00004167"/>
    </source>
</evidence>
<name>A0A2G6KEY3_9BACT</name>
<sequence length="193" mass="21702">MVVVGVVILAILAFTAVTKHNAIVRLDEQVNTKWSQVENVYQRRYDLVPNLVKTVQAYVEHEKEIFQMIADARAKAGGTLNASGNALRDPATFQQFQESQTELSQALERLLTFTEDNPEVKGDQNFLALQAQLEGSENRITVERKRFNEAVQEYNSYIKQFPQALISGLLGFREHSYFEAVAGVENAPAVNVQ</sequence>
<keyword evidence="4" id="KW-1133">Transmembrane helix</keyword>
<gene>
    <name evidence="6" type="ORF">CSA56_09545</name>
</gene>
<proteinExistence type="inferred from homology"/>
<protein>
    <submittedName>
        <fullName evidence="6">LemA family protein</fullName>
    </submittedName>
</protein>
<dbReference type="AlphaFoldDB" id="A0A2G6KEY3"/>
<dbReference type="InterPro" id="IPR023353">
    <property type="entry name" value="LemA-like_dom_sf"/>
</dbReference>
<comment type="subcellular location">
    <subcellularLocation>
        <location evidence="1">Membrane</location>
        <topology evidence="1">Single-pass membrane protein</topology>
    </subcellularLocation>
</comment>
<dbReference type="SUPFAM" id="SSF140478">
    <property type="entry name" value="LemA-like"/>
    <property type="match status" value="1"/>
</dbReference>
<reference evidence="6 7" key="1">
    <citation type="submission" date="2017-10" db="EMBL/GenBank/DDBJ databases">
        <title>Novel microbial diversity and functional potential in the marine mammal oral microbiome.</title>
        <authorList>
            <person name="Dudek N.K."/>
            <person name="Sun C.L."/>
            <person name="Burstein D."/>
            <person name="Kantor R.S."/>
            <person name="Aliaga Goltsman D.S."/>
            <person name="Bik E.M."/>
            <person name="Thomas B.C."/>
            <person name="Banfield J.F."/>
            <person name="Relman D.A."/>
        </authorList>
    </citation>
    <scope>NUCLEOTIDE SEQUENCE [LARGE SCALE GENOMIC DNA]</scope>
    <source>
        <strain evidence="6">DOLJORAL78_47_16</strain>
    </source>
</reference>
<comment type="similarity">
    <text evidence="2">Belongs to the LemA family.</text>
</comment>
<evidence type="ECO:0000256" key="4">
    <source>
        <dbReference type="ARBA" id="ARBA00022989"/>
    </source>
</evidence>
<dbReference type="PANTHER" id="PTHR34478:SF2">
    <property type="entry name" value="MEMBRANE PROTEIN"/>
    <property type="match status" value="1"/>
</dbReference>
<evidence type="ECO:0000256" key="3">
    <source>
        <dbReference type="ARBA" id="ARBA00022692"/>
    </source>
</evidence>
<dbReference type="Proteomes" id="UP000230821">
    <property type="component" value="Unassembled WGS sequence"/>
</dbReference>
<evidence type="ECO:0000313" key="7">
    <source>
        <dbReference type="Proteomes" id="UP000230821"/>
    </source>
</evidence>
<organism evidence="6 7">
    <name type="scientific">candidate division KSB3 bacterium</name>
    <dbReference type="NCBI Taxonomy" id="2044937"/>
    <lineage>
        <taxon>Bacteria</taxon>
        <taxon>candidate division KSB3</taxon>
    </lineage>
</organism>
<evidence type="ECO:0000313" key="6">
    <source>
        <dbReference type="EMBL" id="PIE33950.1"/>
    </source>
</evidence>
<dbReference type="PANTHER" id="PTHR34478">
    <property type="entry name" value="PROTEIN LEMA"/>
    <property type="match status" value="1"/>
</dbReference>
<comment type="caution">
    <text evidence="6">The sequence shown here is derived from an EMBL/GenBank/DDBJ whole genome shotgun (WGS) entry which is preliminary data.</text>
</comment>
<keyword evidence="3" id="KW-0812">Transmembrane</keyword>
<accession>A0A2G6KEY3</accession>
<evidence type="ECO:0000256" key="5">
    <source>
        <dbReference type="ARBA" id="ARBA00023136"/>
    </source>
</evidence>
<evidence type="ECO:0000256" key="2">
    <source>
        <dbReference type="ARBA" id="ARBA00008854"/>
    </source>
</evidence>
<dbReference type="GO" id="GO:0016020">
    <property type="term" value="C:membrane"/>
    <property type="evidence" value="ECO:0007669"/>
    <property type="project" value="UniProtKB-SubCell"/>
</dbReference>
<dbReference type="Pfam" id="PF04011">
    <property type="entry name" value="LemA"/>
    <property type="match status" value="1"/>
</dbReference>
<dbReference type="EMBL" id="PDSK01000093">
    <property type="protein sequence ID" value="PIE33950.1"/>
    <property type="molecule type" value="Genomic_DNA"/>
</dbReference>